<dbReference type="Gene3D" id="3.40.960.10">
    <property type="entry name" value="VSR Endonuclease"/>
    <property type="match status" value="1"/>
</dbReference>
<dbReference type="OrthoDB" id="5517693at2"/>
<keyword evidence="2" id="KW-1185">Reference proteome</keyword>
<organism evidence="1 2">
    <name type="scientific">Arthrobacter livingstonensis</name>
    <dbReference type="NCBI Taxonomy" id="670078"/>
    <lineage>
        <taxon>Bacteria</taxon>
        <taxon>Bacillati</taxon>
        <taxon>Actinomycetota</taxon>
        <taxon>Actinomycetes</taxon>
        <taxon>Micrococcales</taxon>
        <taxon>Micrococcaceae</taxon>
        <taxon>Arthrobacter</taxon>
    </lineage>
</organism>
<evidence type="ECO:0000313" key="1">
    <source>
        <dbReference type="EMBL" id="PYI69619.1"/>
    </source>
</evidence>
<proteinExistence type="predicted"/>
<accession>A0A2V5LDD9</accession>
<reference evidence="1 2" key="1">
    <citation type="submission" date="2018-05" db="EMBL/GenBank/DDBJ databases">
        <title>Genetic diversity of glacier-inhabiting Cryobacterium bacteria in China and description of Cryobacterium mengkeensis sp. nov. and Arthrobacter glacialis sp. nov.</title>
        <authorList>
            <person name="Liu Q."/>
            <person name="Xin Y.-H."/>
        </authorList>
    </citation>
    <scope>NUCLEOTIDE SEQUENCE [LARGE SCALE GENOMIC DNA]</scope>
    <source>
        <strain evidence="1 2">LI2</strain>
    </source>
</reference>
<dbReference type="RefSeq" id="WP_110499042.1">
    <property type="nucleotide sequence ID" value="NZ_QJVD01000001.1"/>
</dbReference>
<comment type="caution">
    <text evidence="1">The sequence shown here is derived from an EMBL/GenBank/DDBJ whole genome shotgun (WGS) entry which is preliminary data.</text>
</comment>
<gene>
    <name evidence="1" type="ORF">CVV68_00450</name>
</gene>
<name>A0A2V5LDD9_9MICC</name>
<sequence length="322" mass="36163">MGQQAPKERFAQAWPANTPVATTAQLVGAGLADRVIAAALKHGIVYRLRRGAYVQAEHWRGLKPWDQDKLRLLAHLVTVRGTPTYSHFSAARLHGLFVWHCGPGVHLTAASSVSGTSNPKDVMGHREDLAACDVQSLSLRNGRSVQVTTMEWTVVACARTGGFAEAVIIGDHALYKGARIEVMRGMVDAMPGRRGVRRARGVLRALDGRSESPGETRTRLIIAEMDIPQPELQVKLTAGGRVYRPDFVWEEQKLIVEFDGDYKYFVYRPTAEVILEERKREKRLMEDGWRFVRLEWRDLSNPEDVKRRIQAAFHAPRFAFAA</sequence>
<dbReference type="Proteomes" id="UP000247832">
    <property type="component" value="Unassembled WGS sequence"/>
</dbReference>
<evidence type="ECO:0000313" key="2">
    <source>
        <dbReference type="Proteomes" id="UP000247832"/>
    </source>
</evidence>
<evidence type="ECO:0008006" key="3">
    <source>
        <dbReference type="Google" id="ProtNLM"/>
    </source>
</evidence>
<dbReference type="EMBL" id="QJVD01000001">
    <property type="protein sequence ID" value="PYI69619.1"/>
    <property type="molecule type" value="Genomic_DNA"/>
</dbReference>
<protein>
    <recommendedName>
        <fullName evidence="3">Transcriptional regulator, AbiEi antitoxin, Type IV TA system</fullName>
    </recommendedName>
</protein>
<dbReference type="AlphaFoldDB" id="A0A2V5LDD9"/>